<feature type="compositionally biased region" description="Polar residues" evidence="6">
    <location>
        <begin position="89"/>
        <end position="110"/>
    </location>
</feature>
<feature type="region of interest" description="Disordered" evidence="6">
    <location>
        <begin position="317"/>
        <end position="375"/>
    </location>
</feature>
<dbReference type="EMBL" id="NKHU02000021">
    <property type="protein sequence ID" value="RHZ64727.1"/>
    <property type="molecule type" value="Genomic_DNA"/>
</dbReference>
<name>A0A397HP61_ASPTH</name>
<evidence type="ECO:0000256" key="2">
    <source>
        <dbReference type="ARBA" id="ARBA00022833"/>
    </source>
</evidence>
<dbReference type="VEuPathDB" id="FungiDB:CDV56_109156"/>
<feature type="domain" description="Xylanolytic transcriptional activator regulatory" evidence="7">
    <location>
        <begin position="484"/>
        <end position="681"/>
    </location>
</feature>
<comment type="caution">
    <text evidence="8">The sequence shown here is derived from an EMBL/GenBank/DDBJ whole genome shotgun (WGS) entry which is preliminary data.</text>
</comment>
<dbReference type="GO" id="GO:0006351">
    <property type="term" value="P:DNA-templated transcription"/>
    <property type="evidence" value="ECO:0007669"/>
    <property type="project" value="InterPro"/>
</dbReference>
<dbReference type="Proteomes" id="UP000215305">
    <property type="component" value="Unassembled WGS sequence"/>
</dbReference>
<keyword evidence="2" id="KW-0862">Zinc</keyword>
<dbReference type="STRING" id="41047.A0A397HP61"/>
<accession>A0A397HP61</accession>
<dbReference type="GO" id="GO:0008270">
    <property type="term" value="F:zinc ion binding"/>
    <property type="evidence" value="ECO:0007669"/>
    <property type="project" value="InterPro"/>
</dbReference>
<keyword evidence="5" id="KW-0539">Nucleus</keyword>
<evidence type="ECO:0000256" key="5">
    <source>
        <dbReference type="ARBA" id="ARBA00023242"/>
    </source>
</evidence>
<feature type="compositionally biased region" description="Basic and acidic residues" evidence="6">
    <location>
        <begin position="141"/>
        <end position="153"/>
    </location>
</feature>
<dbReference type="AlphaFoldDB" id="A0A397HP61"/>
<feature type="region of interest" description="Disordered" evidence="6">
    <location>
        <begin position="136"/>
        <end position="200"/>
    </location>
</feature>
<organism evidence="8 9">
    <name type="scientific">Aspergillus thermomutatus</name>
    <name type="common">Neosartorya pseudofischeri</name>
    <dbReference type="NCBI Taxonomy" id="41047"/>
    <lineage>
        <taxon>Eukaryota</taxon>
        <taxon>Fungi</taxon>
        <taxon>Dikarya</taxon>
        <taxon>Ascomycota</taxon>
        <taxon>Pezizomycotina</taxon>
        <taxon>Eurotiomycetes</taxon>
        <taxon>Eurotiomycetidae</taxon>
        <taxon>Eurotiales</taxon>
        <taxon>Aspergillaceae</taxon>
        <taxon>Aspergillus</taxon>
        <taxon>Aspergillus subgen. Fumigati</taxon>
    </lineage>
</organism>
<keyword evidence="9" id="KW-1185">Reference proteome</keyword>
<evidence type="ECO:0000313" key="9">
    <source>
        <dbReference type="Proteomes" id="UP000215305"/>
    </source>
</evidence>
<sequence length="885" mass="99546">MRPNQERTIQATIVFVKFGSTPPLVKPSARFAIALFEDLSISSVIFEATPRRNPSNVRSVDVISQEQCQYPTERRSKAKTRKEVVQNLSSDGNSTIYGQATQHESPSSTAGVDVHGADIREQSRNEPPRFQITEFQLDLTGSHRMDTSSKDTPAEGLHGPPHGESSEHQNGPPVNEPGDLNSRMLLSDPGGSHDTRVSLSGYDDLSSQQLYSQLPAASAQTFRQESTSQLDHRSRNIQQPGAATSNLNLELTGVGGQQIQLGFDPPFLDQSMLSTLNWLPNDMFPDTTSDHSLSRLPPLSDQLSILDEPVSRTAWLPPVTSMRQVSPSARENHSHTPSGHMSLDTDAESPGRFSRSIGEGSLHSEPSNATKRSADFYVDGAGARLPKYRRNRTSWSRSSAEPIEILSPLHQHDTLHQFSFPLIQEVRADFISDEEAVFNRQIEAPTYDKIYHSFLQLCHTDNPLYPKFETGNFPSADALSSFVHLYFDSFQPVYPMFHSPTFNPNSCHWLVTLAISAVGCRFSGLAALDECTTAFDEFLRRAINIEAMTLNCIGLVHSSSNEQSKVSTLNAFSDLVNFTIQERLLCAASKSTAQYGDLPLEQKWHDWIQDEIRRRTGYLIWLLDCSLAYHFDHRPLLSLDDGQCSLPSHENLWQSHSAEPWRNVLERTSGSRDISLYNAVLTIYVEKKLVPEIGEFSHVLLIHALYHRMWEVGDYFRRPLSFWNPTAKKQSLDTAIPSGSVWLPGIPSYSKWRNSACDCLDILHWTANSTIAKAAGLEHPTVLHLHAARIVLLAPFREIRSLATSLATGKIRWSEHQQALEWHYILRWIKHDQYKARLAIIHAGTTLWHYSLYGRMAHVMFKYPKIPTQDMDHGIIQSANQHSST</sequence>
<dbReference type="GO" id="GO:0003677">
    <property type="term" value="F:DNA binding"/>
    <property type="evidence" value="ECO:0007669"/>
    <property type="project" value="InterPro"/>
</dbReference>
<dbReference type="PANTHER" id="PTHR47660">
    <property type="entry name" value="TRANSCRIPTION FACTOR WITH C2H2 AND ZN(2)-CYS(6) DNA BINDING DOMAIN (EUROFUNG)-RELATED-RELATED"/>
    <property type="match status" value="1"/>
</dbReference>
<feature type="compositionally biased region" description="Polar residues" evidence="6">
    <location>
        <begin position="321"/>
        <end position="339"/>
    </location>
</feature>
<evidence type="ECO:0000256" key="1">
    <source>
        <dbReference type="ARBA" id="ARBA00022723"/>
    </source>
</evidence>
<protein>
    <recommendedName>
        <fullName evidence="7">Xylanolytic transcriptional activator regulatory domain-containing protein</fullName>
    </recommendedName>
</protein>
<dbReference type="CDD" id="cd12148">
    <property type="entry name" value="fungal_TF_MHR"/>
    <property type="match status" value="1"/>
</dbReference>
<dbReference type="GeneID" id="38131130"/>
<evidence type="ECO:0000256" key="3">
    <source>
        <dbReference type="ARBA" id="ARBA00023015"/>
    </source>
</evidence>
<gene>
    <name evidence="8" type="ORF">CDV56_109156</name>
</gene>
<proteinExistence type="predicted"/>
<keyword evidence="1" id="KW-0479">Metal-binding</keyword>
<dbReference type="Pfam" id="PF04082">
    <property type="entry name" value="Fungal_trans"/>
    <property type="match status" value="1"/>
</dbReference>
<keyword evidence="4" id="KW-0804">Transcription</keyword>
<feature type="region of interest" description="Disordered" evidence="6">
    <location>
        <begin position="89"/>
        <end position="112"/>
    </location>
</feature>
<dbReference type="OrthoDB" id="654211at2759"/>
<dbReference type="PANTHER" id="PTHR47660:SF7">
    <property type="entry name" value="TRANSCRIPTION FACTOR WITH C2H2 AND ZN(2)-CYS(6) DNA BINDING DOMAIN (EUROFUNG)"/>
    <property type="match status" value="1"/>
</dbReference>
<keyword evidence="3" id="KW-0805">Transcription regulation</keyword>
<dbReference type="InterPro" id="IPR007219">
    <property type="entry name" value="XnlR_reg_dom"/>
</dbReference>
<reference evidence="8" key="1">
    <citation type="submission" date="2018-08" db="EMBL/GenBank/DDBJ databases">
        <title>Draft genome sequence of azole-resistant Aspergillus thermomutatus (Neosartorya pseudofischeri) strain HMR AF 39, isolated from a human nasal aspirate.</title>
        <authorList>
            <person name="Parent-Michaud M."/>
            <person name="Dufresne P.J."/>
            <person name="Fournier E."/>
            <person name="Martineau C."/>
            <person name="Moreira S."/>
            <person name="Perkins V."/>
            <person name="De Repentigny L."/>
            <person name="Dufresne S.F."/>
        </authorList>
    </citation>
    <scope>NUCLEOTIDE SEQUENCE [LARGE SCALE GENOMIC DNA]</scope>
    <source>
        <strain evidence="8">HMR AF 39</strain>
    </source>
</reference>
<evidence type="ECO:0000313" key="8">
    <source>
        <dbReference type="EMBL" id="RHZ64727.1"/>
    </source>
</evidence>
<evidence type="ECO:0000259" key="7">
    <source>
        <dbReference type="Pfam" id="PF04082"/>
    </source>
</evidence>
<dbReference type="RefSeq" id="XP_026617622.1">
    <property type="nucleotide sequence ID" value="XM_026762775.1"/>
</dbReference>
<evidence type="ECO:0000256" key="6">
    <source>
        <dbReference type="SAM" id="MobiDB-lite"/>
    </source>
</evidence>
<evidence type="ECO:0000256" key="4">
    <source>
        <dbReference type="ARBA" id="ARBA00023163"/>
    </source>
</evidence>